<comment type="caution">
    <text evidence="1">The sequence shown here is derived from an EMBL/GenBank/DDBJ whole genome shotgun (WGS) entry which is preliminary data.</text>
</comment>
<dbReference type="EMBL" id="PFBW01000053">
    <property type="protein sequence ID" value="PIR77665.1"/>
    <property type="molecule type" value="Genomic_DNA"/>
</dbReference>
<protein>
    <submittedName>
        <fullName evidence="1">Uncharacterized protein</fullName>
    </submittedName>
</protein>
<gene>
    <name evidence="1" type="ORF">COU30_01195</name>
</gene>
<reference evidence="2" key="1">
    <citation type="submission" date="2017-09" db="EMBL/GenBank/DDBJ databases">
        <title>Depth-based differentiation of microbial function through sediment-hosted aquifers and enrichment of novel symbionts in the deep terrestrial subsurface.</title>
        <authorList>
            <person name="Probst A.J."/>
            <person name="Ladd B."/>
            <person name="Jarett J.K."/>
            <person name="Geller-Mcgrath D.E."/>
            <person name="Sieber C.M.K."/>
            <person name="Emerson J.B."/>
            <person name="Anantharaman K."/>
            <person name="Thomas B.C."/>
            <person name="Malmstrom R."/>
            <person name="Stieglmeier M."/>
            <person name="Klingl A."/>
            <person name="Woyke T."/>
            <person name="Ryan C.M."/>
            <person name="Banfield J.F."/>
        </authorList>
    </citation>
    <scope>NUCLEOTIDE SEQUENCE [LARGE SCALE GENOMIC DNA]</scope>
</reference>
<dbReference type="Proteomes" id="UP000228528">
    <property type="component" value="Unassembled WGS sequence"/>
</dbReference>
<dbReference type="AlphaFoldDB" id="A0A2M6P1R3"/>
<evidence type="ECO:0000313" key="1">
    <source>
        <dbReference type="EMBL" id="PIR77665.1"/>
    </source>
</evidence>
<proteinExistence type="predicted"/>
<sequence length="74" mass="8697">KGYIISSNWDDYGFHKGEGVYNHPTLSWSVIKKHLDFAYRSFYLSPGFIIRRLGKSIKQGTIIKDIKTFLKTKW</sequence>
<name>A0A2M6P1R3_9BACT</name>
<evidence type="ECO:0000313" key="2">
    <source>
        <dbReference type="Proteomes" id="UP000228528"/>
    </source>
</evidence>
<organism evidence="1 2">
    <name type="scientific">Candidatus Magasanikbacteria bacterium CG10_big_fil_rev_8_21_14_0_10_38_6</name>
    <dbReference type="NCBI Taxonomy" id="1974647"/>
    <lineage>
        <taxon>Bacteria</taxon>
        <taxon>Candidatus Magasanikiibacteriota</taxon>
    </lineage>
</organism>
<accession>A0A2M6P1R3</accession>
<feature type="non-terminal residue" evidence="1">
    <location>
        <position position="1"/>
    </location>
</feature>